<dbReference type="GO" id="GO:0009507">
    <property type="term" value="C:chloroplast"/>
    <property type="evidence" value="ECO:0007669"/>
    <property type="project" value="TreeGrafter"/>
</dbReference>
<dbReference type="PANTHER" id="PTHR45510:SF1">
    <property type="entry name" value="RHODANESE-LIKE DOMAIN-CONTAINING PROTEIN 10"/>
    <property type="match status" value="1"/>
</dbReference>
<evidence type="ECO:0000259" key="1">
    <source>
        <dbReference type="PROSITE" id="PS50206"/>
    </source>
</evidence>
<dbReference type="Gene3D" id="3.40.250.10">
    <property type="entry name" value="Rhodanese-like domain"/>
    <property type="match status" value="1"/>
</dbReference>
<comment type="caution">
    <text evidence="2">The sequence shown here is derived from an EMBL/GenBank/DDBJ whole genome shotgun (WGS) entry which is preliminary data.</text>
</comment>
<keyword evidence="3" id="KW-1185">Reference proteome</keyword>
<sequence>MSILNREEQRNMATLSHPFRISNLNHKTQQNSKKTTLRTTRFGFITAKSSTTTTSAKQLIETGTIRTIWPKDASTAMNSDGFILLDVRPRWEREKAHVTGSLHVPMFVEDTDNSPVTLLKKWVHFGYIGLWTGQYFTTLNPEFLSQVERAIPGKDTKLLVACGEGLRSMTAASKLYNGGYRNLGWLAGGFNRSKDDDFVVVEGKEKLQYATVGGASYYFLQLLILLQAVGK</sequence>
<protein>
    <recommendedName>
        <fullName evidence="1">Rhodanese domain-containing protein</fullName>
    </recommendedName>
</protein>
<proteinExistence type="predicted"/>
<dbReference type="Proteomes" id="UP001497480">
    <property type="component" value="Unassembled WGS sequence"/>
</dbReference>
<evidence type="ECO:0000313" key="2">
    <source>
        <dbReference type="EMBL" id="CAL0324713.1"/>
    </source>
</evidence>
<dbReference type="InterPro" id="IPR001763">
    <property type="entry name" value="Rhodanese-like_dom"/>
</dbReference>
<evidence type="ECO:0000313" key="3">
    <source>
        <dbReference type="Proteomes" id="UP001497480"/>
    </source>
</evidence>
<feature type="domain" description="Rhodanese" evidence="1">
    <location>
        <begin position="78"/>
        <end position="202"/>
    </location>
</feature>
<dbReference type="PROSITE" id="PS50206">
    <property type="entry name" value="RHODANESE_3"/>
    <property type="match status" value="1"/>
</dbReference>
<dbReference type="CDD" id="cd00158">
    <property type="entry name" value="RHOD"/>
    <property type="match status" value="1"/>
</dbReference>
<dbReference type="FunFam" id="3.40.250.10:FF:000047">
    <property type="entry name" value="Rhodanese-like domain-containing protein 10"/>
    <property type="match status" value="1"/>
</dbReference>
<dbReference type="Pfam" id="PF00581">
    <property type="entry name" value="Rhodanese"/>
    <property type="match status" value="1"/>
</dbReference>
<reference evidence="2 3" key="1">
    <citation type="submission" date="2024-03" db="EMBL/GenBank/DDBJ databases">
        <authorList>
            <person name="Martinez-Hernandez J."/>
        </authorList>
    </citation>
    <scope>NUCLEOTIDE SEQUENCE [LARGE SCALE GENOMIC DNA]</scope>
</reference>
<dbReference type="InterPro" id="IPR044614">
    <property type="entry name" value="STR10"/>
</dbReference>
<name>A0AAV1XTV3_LUPLU</name>
<dbReference type="PANTHER" id="PTHR45510">
    <property type="entry name" value="RHODANESE-LIKE DOMAIN-CONTAINING PROTEIN 10"/>
    <property type="match status" value="1"/>
</dbReference>
<dbReference type="AlphaFoldDB" id="A0AAV1XTV3"/>
<gene>
    <name evidence="2" type="ORF">LLUT_LOCUS25773</name>
</gene>
<organism evidence="2 3">
    <name type="scientific">Lupinus luteus</name>
    <name type="common">European yellow lupine</name>
    <dbReference type="NCBI Taxonomy" id="3873"/>
    <lineage>
        <taxon>Eukaryota</taxon>
        <taxon>Viridiplantae</taxon>
        <taxon>Streptophyta</taxon>
        <taxon>Embryophyta</taxon>
        <taxon>Tracheophyta</taxon>
        <taxon>Spermatophyta</taxon>
        <taxon>Magnoliopsida</taxon>
        <taxon>eudicotyledons</taxon>
        <taxon>Gunneridae</taxon>
        <taxon>Pentapetalae</taxon>
        <taxon>rosids</taxon>
        <taxon>fabids</taxon>
        <taxon>Fabales</taxon>
        <taxon>Fabaceae</taxon>
        <taxon>Papilionoideae</taxon>
        <taxon>50 kb inversion clade</taxon>
        <taxon>genistoids sensu lato</taxon>
        <taxon>core genistoids</taxon>
        <taxon>Genisteae</taxon>
        <taxon>Lupinus</taxon>
    </lineage>
</organism>
<dbReference type="SMART" id="SM00450">
    <property type="entry name" value="RHOD"/>
    <property type="match status" value="1"/>
</dbReference>
<dbReference type="SUPFAM" id="SSF52821">
    <property type="entry name" value="Rhodanese/Cell cycle control phosphatase"/>
    <property type="match status" value="1"/>
</dbReference>
<dbReference type="InterPro" id="IPR036873">
    <property type="entry name" value="Rhodanese-like_dom_sf"/>
</dbReference>
<accession>A0AAV1XTV3</accession>
<dbReference type="EMBL" id="CAXHTB010000018">
    <property type="protein sequence ID" value="CAL0324713.1"/>
    <property type="molecule type" value="Genomic_DNA"/>
</dbReference>